<organism evidence="2 3">
    <name type="scientific">Rehmannia glutinosa</name>
    <name type="common">Chinese foxglove</name>
    <dbReference type="NCBI Taxonomy" id="99300"/>
    <lineage>
        <taxon>Eukaryota</taxon>
        <taxon>Viridiplantae</taxon>
        <taxon>Streptophyta</taxon>
        <taxon>Embryophyta</taxon>
        <taxon>Tracheophyta</taxon>
        <taxon>Spermatophyta</taxon>
        <taxon>Magnoliopsida</taxon>
        <taxon>eudicotyledons</taxon>
        <taxon>Gunneridae</taxon>
        <taxon>Pentapetalae</taxon>
        <taxon>asterids</taxon>
        <taxon>lamiids</taxon>
        <taxon>Lamiales</taxon>
        <taxon>Orobanchaceae</taxon>
        <taxon>Rehmannieae</taxon>
        <taxon>Rehmannia</taxon>
    </lineage>
</organism>
<comment type="caution">
    <text evidence="2">The sequence shown here is derived from an EMBL/GenBank/DDBJ whole genome shotgun (WGS) entry which is preliminary data.</text>
</comment>
<accession>A0ABR0W8C7</accession>
<keyword evidence="3" id="KW-1185">Reference proteome</keyword>
<dbReference type="InterPro" id="IPR044821">
    <property type="entry name" value="At1g28695/At4g15970-like"/>
</dbReference>
<gene>
    <name evidence="2" type="ORF">DH2020_023354</name>
</gene>
<dbReference type="Proteomes" id="UP001318860">
    <property type="component" value="Unassembled WGS sequence"/>
</dbReference>
<evidence type="ECO:0000313" key="2">
    <source>
        <dbReference type="EMBL" id="KAK6143006.1"/>
    </source>
</evidence>
<dbReference type="InterPro" id="IPR027417">
    <property type="entry name" value="P-loop_NTPase"/>
</dbReference>
<dbReference type="InterPro" id="IPR001806">
    <property type="entry name" value="Small_GTPase"/>
</dbReference>
<dbReference type="EMBL" id="JABTTQ020000013">
    <property type="protein sequence ID" value="KAK6143006.1"/>
    <property type="molecule type" value="Genomic_DNA"/>
</dbReference>
<dbReference type="InterPro" id="IPR005069">
    <property type="entry name" value="Nucl-diP-sugar_transferase"/>
</dbReference>
<dbReference type="PANTHER" id="PTHR46038">
    <property type="entry name" value="EXPRESSED PROTEIN-RELATED"/>
    <property type="match status" value="1"/>
</dbReference>
<dbReference type="Pfam" id="PF03407">
    <property type="entry name" value="Nucleotid_trans"/>
    <property type="match status" value="1"/>
</dbReference>
<feature type="domain" description="Nucleotide-diphospho-sugar transferase" evidence="1">
    <location>
        <begin position="129"/>
        <end position="322"/>
    </location>
</feature>
<dbReference type="PANTHER" id="PTHR46038:SF12">
    <property type="entry name" value="OS03G0731800 PROTEIN"/>
    <property type="match status" value="1"/>
</dbReference>
<sequence>MEGLSQDNQSRPNVCWCHRQVLYKEGEELKKQIGAVAYVECSAKTQQNVKAVFDAAIKVVLRPPKLKKQKIRYKSYELQKALEKTSMANKTVIITIVNKAYVEPHENEHPTMFDLFLEGFWAGEETKPLVNHLLVVSMDKAAHERCEFRRLNCYRLAEDGGSGDDLAGEKVYMTDGFIEMMWKRTLFLLDVLKRGYNFIFTDTDVLWLRNPFTRLSNNETLDLQISTDVFNGNSSSEKNLINTGFYFIRSNKKTISLFEKKMVRQGKKHNGLKKNKMSLVNLVRNGVLAKIDINTRFLDTLYFNGFCKDNRDVRQVATVHANRMSFQVS</sequence>
<reference evidence="2 3" key="1">
    <citation type="journal article" date="2021" name="Comput. Struct. Biotechnol. J.">
        <title>De novo genome assembly of the potent medicinal plant Rehmannia glutinosa using nanopore technology.</title>
        <authorList>
            <person name="Ma L."/>
            <person name="Dong C."/>
            <person name="Song C."/>
            <person name="Wang X."/>
            <person name="Zheng X."/>
            <person name="Niu Y."/>
            <person name="Chen S."/>
            <person name="Feng W."/>
        </authorList>
    </citation>
    <scope>NUCLEOTIDE SEQUENCE [LARGE SCALE GENOMIC DNA]</scope>
    <source>
        <strain evidence="2">DH-2019</strain>
    </source>
</reference>
<dbReference type="Pfam" id="PF00071">
    <property type="entry name" value="Ras"/>
    <property type="match status" value="1"/>
</dbReference>
<name>A0ABR0W8C7_REHGL</name>
<evidence type="ECO:0000259" key="1">
    <source>
        <dbReference type="Pfam" id="PF03407"/>
    </source>
</evidence>
<dbReference type="Gene3D" id="3.40.50.300">
    <property type="entry name" value="P-loop containing nucleotide triphosphate hydrolases"/>
    <property type="match status" value="1"/>
</dbReference>
<dbReference type="SUPFAM" id="SSF52540">
    <property type="entry name" value="P-loop containing nucleoside triphosphate hydrolases"/>
    <property type="match status" value="1"/>
</dbReference>
<proteinExistence type="predicted"/>
<protein>
    <recommendedName>
        <fullName evidence="1">Nucleotide-diphospho-sugar transferase domain-containing protein</fullName>
    </recommendedName>
</protein>
<evidence type="ECO:0000313" key="3">
    <source>
        <dbReference type="Proteomes" id="UP001318860"/>
    </source>
</evidence>